<proteinExistence type="predicted"/>
<dbReference type="InterPro" id="IPR013766">
    <property type="entry name" value="Thioredoxin_domain"/>
</dbReference>
<dbReference type="SUPFAM" id="SSF52833">
    <property type="entry name" value="Thioredoxin-like"/>
    <property type="match status" value="1"/>
</dbReference>
<dbReference type="EMBL" id="BMZE01000001">
    <property type="protein sequence ID" value="GHA12102.1"/>
    <property type="molecule type" value="Genomic_DNA"/>
</dbReference>
<keyword evidence="2" id="KW-0560">Oxidoreductase</keyword>
<dbReference type="GO" id="GO:0016491">
    <property type="term" value="F:oxidoreductase activity"/>
    <property type="evidence" value="ECO:0007669"/>
    <property type="project" value="UniProtKB-KW"/>
</dbReference>
<dbReference type="PANTHER" id="PTHR13887:SF14">
    <property type="entry name" value="DISULFIDE BOND FORMATION PROTEIN D"/>
    <property type="match status" value="1"/>
</dbReference>
<dbReference type="Pfam" id="PF01323">
    <property type="entry name" value="DSBA"/>
    <property type="match status" value="1"/>
</dbReference>
<dbReference type="Gene3D" id="3.40.30.10">
    <property type="entry name" value="Glutaredoxin"/>
    <property type="match status" value="1"/>
</dbReference>
<organism evidence="6 7">
    <name type="scientific">Devosia pacifica</name>
    <dbReference type="NCBI Taxonomy" id="1335967"/>
    <lineage>
        <taxon>Bacteria</taxon>
        <taxon>Pseudomonadati</taxon>
        <taxon>Pseudomonadota</taxon>
        <taxon>Alphaproteobacteria</taxon>
        <taxon>Hyphomicrobiales</taxon>
        <taxon>Devosiaceae</taxon>
        <taxon>Devosia</taxon>
    </lineage>
</organism>
<reference evidence="6" key="2">
    <citation type="submission" date="2020-09" db="EMBL/GenBank/DDBJ databases">
        <authorList>
            <person name="Sun Q."/>
            <person name="Kim S."/>
        </authorList>
    </citation>
    <scope>NUCLEOTIDE SEQUENCE</scope>
    <source>
        <strain evidence="6">KCTC 32437</strain>
    </source>
</reference>
<evidence type="ECO:0000256" key="1">
    <source>
        <dbReference type="ARBA" id="ARBA00022729"/>
    </source>
</evidence>
<keyword evidence="7" id="KW-1185">Reference proteome</keyword>
<keyword evidence="3" id="KW-1015">Disulfide bond</keyword>
<evidence type="ECO:0000256" key="4">
    <source>
        <dbReference type="ARBA" id="ARBA00023284"/>
    </source>
</evidence>
<dbReference type="AlphaFoldDB" id="A0A918RX68"/>
<keyword evidence="4" id="KW-0676">Redox-active center</keyword>
<dbReference type="PANTHER" id="PTHR13887">
    <property type="entry name" value="GLUTATHIONE S-TRANSFERASE KAPPA"/>
    <property type="match status" value="1"/>
</dbReference>
<dbReference type="CDD" id="cd03023">
    <property type="entry name" value="DsbA_Com1_like"/>
    <property type="match status" value="1"/>
</dbReference>
<evidence type="ECO:0000313" key="7">
    <source>
        <dbReference type="Proteomes" id="UP000646579"/>
    </source>
</evidence>
<feature type="domain" description="Thioredoxin" evidence="5">
    <location>
        <begin position="98"/>
        <end position="283"/>
    </location>
</feature>
<dbReference type="PROSITE" id="PS51352">
    <property type="entry name" value="THIOREDOXIN_2"/>
    <property type="match status" value="1"/>
</dbReference>
<keyword evidence="1" id="KW-0732">Signal</keyword>
<evidence type="ECO:0000256" key="3">
    <source>
        <dbReference type="ARBA" id="ARBA00023157"/>
    </source>
</evidence>
<name>A0A918RX68_9HYPH</name>
<dbReference type="InterPro" id="IPR001853">
    <property type="entry name" value="DSBA-like_thioredoxin_dom"/>
</dbReference>
<evidence type="ECO:0000256" key="2">
    <source>
        <dbReference type="ARBA" id="ARBA00023002"/>
    </source>
</evidence>
<evidence type="ECO:0000313" key="6">
    <source>
        <dbReference type="EMBL" id="GHA12102.1"/>
    </source>
</evidence>
<accession>A0A918RX68</accession>
<dbReference type="InterPro" id="IPR036249">
    <property type="entry name" value="Thioredoxin-like_sf"/>
</dbReference>
<dbReference type="Proteomes" id="UP000646579">
    <property type="component" value="Unassembled WGS sequence"/>
</dbReference>
<dbReference type="RefSeq" id="WP_189422746.1">
    <property type="nucleotide sequence ID" value="NZ_BMZE01000001.1"/>
</dbReference>
<gene>
    <name evidence="6" type="ORF">GCM10007989_03130</name>
</gene>
<sequence length="291" mass="31435">MSRIAYALVALAGAAVGGGAAYYYAESQPTETDAVAVRSIVDEAITEYDATRPAPEPVAAPIETAQIDPETLNPMIEDYLMADPSILQRMSAELETRMRTEQQATARAALATYEDQIYNAEGDVVLGNPDGDVTLVELFDYNCGYCRQALPDLATLLAEDPELKVILKEFPILSQESVEAARVAILVNEQDVDYWQFHEALFTSRGQVNKQVALDAAQELGLSPVSLELDMNAERVAEVIQNSYEVAQGLNITGTPTYIIGDEIVPGAIGVDALREKIANVRACGSTICEG</sequence>
<reference evidence="6" key="1">
    <citation type="journal article" date="2014" name="Int. J. Syst. Evol. Microbiol.">
        <title>Complete genome sequence of Corynebacterium casei LMG S-19264T (=DSM 44701T), isolated from a smear-ripened cheese.</title>
        <authorList>
            <consortium name="US DOE Joint Genome Institute (JGI-PGF)"/>
            <person name="Walter F."/>
            <person name="Albersmeier A."/>
            <person name="Kalinowski J."/>
            <person name="Ruckert C."/>
        </authorList>
    </citation>
    <scope>NUCLEOTIDE SEQUENCE</scope>
    <source>
        <strain evidence="6">KCTC 32437</strain>
    </source>
</reference>
<comment type="caution">
    <text evidence="6">The sequence shown here is derived from an EMBL/GenBank/DDBJ whole genome shotgun (WGS) entry which is preliminary data.</text>
</comment>
<protein>
    <submittedName>
        <fullName evidence="6">Outer membrane protein</fullName>
    </submittedName>
</protein>
<evidence type="ECO:0000259" key="5">
    <source>
        <dbReference type="PROSITE" id="PS51352"/>
    </source>
</evidence>